<dbReference type="Proteomes" id="UP000838412">
    <property type="component" value="Chromosome 19"/>
</dbReference>
<dbReference type="InterPro" id="IPR014756">
    <property type="entry name" value="Ig_E-set"/>
</dbReference>
<dbReference type="InterPro" id="IPR013783">
    <property type="entry name" value="Ig-like_fold"/>
</dbReference>
<evidence type="ECO:0000256" key="1">
    <source>
        <dbReference type="ARBA" id="ARBA00005431"/>
    </source>
</evidence>
<name>A0A8J9ZEK7_BRALA</name>
<organism evidence="3 4">
    <name type="scientific">Branchiostoma lanceolatum</name>
    <name type="common">Common lancelet</name>
    <name type="synonym">Amphioxus lanceolatum</name>
    <dbReference type="NCBI Taxonomy" id="7740"/>
    <lineage>
        <taxon>Eukaryota</taxon>
        <taxon>Metazoa</taxon>
        <taxon>Chordata</taxon>
        <taxon>Cephalochordata</taxon>
        <taxon>Leptocardii</taxon>
        <taxon>Amphioxiformes</taxon>
        <taxon>Branchiostomatidae</taxon>
        <taxon>Branchiostoma</taxon>
    </lineage>
</organism>
<comment type="similarity">
    <text evidence="1">Belongs to the NXPE family.</text>
</comment>
<evidence type="ECO:0000259" key="2">
    <source>
        <dbReference type="Pfam" id="PF24536"/>
    </source>
</evidence>
<dbReference type="SUPFAM" id="SSF81296">
    <property type="entry name" value="E set domains"/>
    <property type="match status" value="1"/>
</dbReference>
<proteinExistence type="inferred from homology"/>
<dbReference type="EMBL" id="OV696704">
    <property type="protein sequence ID" value="CAH1252254.1"/>
    <property type="molecule type" value="Genomic_DNA"/>
</dbReference>
<sequence>MLYMYVQERSIVISTEPESQPIRISSSQWQYQNGSIDFEQITKSENFVISVVNPRPVYRVGRQLSIKIVAMDTRGRPKSYGGDFLRAKLYTRSPVQASTAGRVTDYGNGTYLASFFLSFPGRLSVAVKLVHLSEAVQLLERFRDVFHVRRIMVCRFHEKNKNVTEWMPCSNTFNKSITLRDVCDFSRPSVNATFYCQRPRVSQCDSIGGCHRDHEATMAQYDNMATEEEKRLFPRDRTFAEELPRDVSVQVRGKRKVRKVHGKILPPCGPRLPETASEGYWFNGTWTSLRCHARRFPTIPSAVQCLQNKTLFFRGDSTTRQWWRYLMIFLKLQQQGHGAEPLSAIDEKHNIKLQFSFHHFPRNQIPPMDPFGDHYDMHYIAEEIDGIVGGPNVVIVIGPWAHFMAEPIETFRSRLYGIRHAIERLHNDYPETKIIWRTPNTVHHDKFWHVVENSDFYGYQLLLVVKEILGDLNIAIIDVWEMSESMWHDDDMHPPQEVIKNHIDLLLSYICSS</sequence>
<accession>A0A8J9ZEK7</accession>
<evidence type="ECO:0000313" key="4">
    <source>
        <dbReference type="Proteomes" id="UP000838412"/>
    </source>
</evidence>
<dbReference type="InterPro" id="IPR057106">
    <property type="entry name" value="NXPE4_C"/>
</dbReference>
<protein>
    <submittedName>
        <fullName evidence="3">NXPE2 protein</fullName>
    </submittedName>
</protein>
<dbReference type="InterPro" id="IPR026845">
    <property type="entry name" value="NXPH/NXPE"/>
</dbReference>
<dbReference type="Gene3D" id="2.60.40.10">
    <property type="entry name" value="Immunoglobulins"/>
    <property type="match status" value="1"/>
</dbReference>
<evidence type="ECO:0000313" key="3">
    <source>
        <dbReference type="EMBL" id="CAH1252254.1"/>
    </source>
</evidence>
<gene>
    <name evidence="3" type="primary">NXPE2</name>
    <name evidence="3" type="ORF">BLAG_LOCUS12383</name>
</gene>
<keyword evidence="4" id="KW-1185">Reference proteome</keyword>
<dbReference type="Pfam" id="PF06312">
    <property type="entry name" value="Neurexophilin"/>
    <property type="match status" value="1"/>
</dbReference>
<feature type="domain" description="NXPE C-terminal" evidence="2">
    <location>
        <begin position="286"/>
        <end position="511"/>
    </location>
</feature>
<dbReference type="PANTHER" id="PTHR16165">
    <property type="entry name" value="NXPE FAMILY MEMBER"/>
    <property type="match status" value="1"/>
</dbReference>
<dbReference type="PANTHER" id="PTHR16165:SF5">
    <property type="entry name" value="NXPE FAMILY MEMBER 3"/>
    <property type="match status" value="1"/>
</dbReference>
<dbReference type="AlphaFoldDB" id="A0A8J9ZEK7"/>
<dbReference type="OrthoDB" id="2112051at2759"/>
<reference evidence="3" key="1">
    <citation type="submission" date="2022-01" db="EMBL/GenBank/DDBJ databases">
        <authorList>
            <person name="Braso-Vives M."/>
        </authorList>
    </citation>
    <scope>NUCLEOTIDE SEQUENCE</scope>
</reference>
<dbReference type="Pfam" id="PF24536">
    <property type="entry name" value="NXPE4_C"/>
    <property type="match status" value="1"/>
</dbReference>